<reference evidence="14 15" key="1">
    <citation type="submission" date="2018-06" db="EMBL/GenBank/DDBJ databases">
        <title>Genomic Encyclopedia of Type Strains, Phase IV (KMG-IV): sequencing the most valuable type-strain genomes for metagenomic binning, comparative biology and taxonomic classification.</title>
        <authorList>
            <person name="Goeker M."/>
        </authorList>
    </citation>
    <scope>NUCLEOTIDE SEQUENCE [LARGE SCALE GENOMIC DNA]</scope>
    <source>
        <strain evidence="14 15">DSM 24875</strain>
    </source>
</reference>
<feature type="region of interest" description="Disordered" evidence="8">
    <location>
        <begin position="489"/>
        <end position="514"/>
    </location>
</feature>
<dbReference type="GO" id="GO:0015562">
    <property type="term" value="F:efflux transmembrane transporter activity"/>
    <property type="evidence" value="ECO:0007669"/>
    <property type="project" value="TreeGrafter"/>
</dbReference>
<evidence type="ECO:0000256" key="3">
    <source>
        <dbReference type="ARBA" id="ARBA00022448"/>
    </source>
</evidence>
<comment type="caution">
    <text evidence="14">The sequence shown here is derived from an EMBL/GenBank/DDBJ whole genome shotgun (WGS) entry which is preliminary data.</text>
</comment>
<evidence type="ECO:0000256" key="8">
    <source>
        <dbReference type="SAM" id="MobiDB-lite"/>
    </source>
</evidence>
<evidence type="ECO:0000259" key="13">
    <source>
        <dbReference type="Pfam" id="PF25967"/>
    </source>
</evidence>
<dbReference type="GO" id="GO:0030313">
    <property type="term" value="C:cell envelope"/>
    <property type="evidence" value="ECO:0007669"/>
    <property type="project" value="UniProtKB-SubCell"/>
</dbReference>
<dbReference type="NCBIfam" id="NF008589">
    <property type="entry name" value="PRK11556.1"/>
    <property type="match status" value="1"/>
</dbReference>
<dbReference type="Gene3D" id="1.10.287.470">
    <property type="entry name" value="Helix hairpin bin"/>
    <property type="match status" value="1"/>
</dbReference>
<dbReference type="Proteomes" id="UP000253529">
    <property type="component" value="Unassembled WGS sequence"/>
</dbReference>
<keyword evidence="4" id="KW-1003">Cell membrane</keyword>
<dbReference type="RefSeq" id="WP_113891998.1">
    <property type="nucleotide sequence ID" value="NZ_QNRK01000037.1"/>
</dbReference>
<dbReference type="AlphaFoldDB" id="A0A366ERL2"/>
<evidence type="ECO:0000256" key="5">
    <source>
        <dbReference type="ARBA" id="ARBA00022519"/>
    </source>
</evidence>
<protein>
    <submittedName>
        <fullName evidence="14">Multidrug efflux system membrane fusion protein</fullName>
    </submittedName>
</protein>
<keyword evidence="9" id="KW-0812">Transmembrane</keyword>
<feature type="compositionally biased region" description="Pro residues" evidence="8">
    <location>
        <begin position="15"/>
        <end position="30"/>
    </location>
</feature>
<evidence type="ECO:0000256" key="9">
    <source>
        <dbReference type="SAM" id="Phobius"/>
    </source>
</evidence>
<feature type="domain" description="Multidrug resistance protein MdtA-like beta-barrel" evidence="12">
    <location>
        <begin position="254"/>
        <end position="338"/>
    </location>
</feature>
<feature type="transmembrane region" description="Helical" evidence="9">
    <location>
        <begin position="38"/>
        <end position="56"/>
    </location>
</feature>
<evidence type="ECO:0000256" key="6">
    <source>
        <dbReference type="ARBA" id="ARBA00023136"/>
    </source>
</evidence>
<dbReference type="Pfam" id="PF25876">
    <property type="entry name" value="HH_MFP_RND"/>
    <property type="match status" value="1"/>
</dbReference>
<dbReference type="EMBL" id="QNRK01000037">
    <property type="protein sequence ID" value="RBP05028.1"/>
    <property type="molecule type" value="Genomic_DNA"/>
</dbReference>
<feature type="region of interest" description="Disordered" evidence="8">
    <location>
        <begin position="1"/>
        <end position="32"/>
    </location>
</feature>
<evidence type="ECO:0000313" key="14">
    <source>
        <dbReference type="EMBL" id="RBP05028.1"/>
    </source>
</evidence>
<evidence type="ECO:0000259" key="11">
    <source>
        <dbReference type="Pfam" id="PF25917"/>
    </source>
</evidence>
<proteinExistence type="inferred from homology"/>
<dbReference type="Pfam" id="PF25944">
    <property type="entry name" value="Beta-barrel_RND"/>
    <property type="match status" value="1"/>
</dbReference>
<dbReference type="GO" id="GO:1990281">
    <property type="term" value="C:efflux pump complex"/>
    <property type="evidence" value="ECO:0007669"/>
    <property type="project" value="TreeGrafter"/>
</dbReference>
<comment type="subcellular location">
    <subcellularLocation>
        <location evidence="1">Cell membrane</location>
    </subcellularLocation>
</comment>
<dbReference type="FunFam" id="2.40.420.20:FF:000001">
    <property type="entry name" value="Efflux RND transporter periplasmic adaptor subunit"/>
    <property type="match status" value="1"/>
</dbReference>
<keyword evidence="7" id="KW-0175">Coiled coil</keyword>
<evidence type="ECO:0000256" key="4">
    <source>
        <dbReference type="ARBA" id="ARBA00022475"/>
    </source>
</evidence>
<feature type="domain" description="Multidrug resistance protein MdtA-like alpha-helical hairpin" evidence="10">
    <location>
        <begin position="148"/>
        <end position="217"/>
    </location>
</feature>
<gene>
    <name evidence="14" type="ORF">DFR50_13713</name>
</gene>
<feature type="domain" description="Multidrug resistance protein MdtA-like barrel-sandwich hybrid" evidence="11">
    <location>
        <begin position="107"/>
        <end position="250"/>
    </location>
</feature>
<feature type="coiled-coil region" evidence="7">
    <location>
        <begin position="148"/>
        <end position="182"/>
    </location>
</feature>
<dbReference type="SUPFAM" id="SSF111369">
    <property type="entry name" value="HlyD-like secretion proteins"/>
    <property type="match status" value="1"/>
</dbReference>
<dbReference type="Gene3D" id="2.40.30.170">
    <property type="match status" value="1"/>
</dbReference>
<dbReference type="InterPro" id="IPR006143">
    <property type="entry name" value="RND_pump_MFP"/>
</dbReference>
<dbReference type="Gene3D" id="2.40.50.100">
    <property type="match status" value="1"/>
</dbReference>
<keyword evidence="9" id="KW-1133">Transmembrane helix</keyword>
<name>A0A366ERL2_9HYPH</name>
<keyword evidence="3" id="KW-0813">Transport</keyword>
<sequence length="514" mass="53198">MNEAFKPEVAERVAPAPPGPEIPAPAPEPKAPPRRRRLLVRIALVVVLAAVAVFAWQRFDRHETAPKEGVAESGRAGPPPQTVRVAPVATGDMPITLDALGTVTPFETVTIRTQIAGTLMNLGFTEGQTVKKGDFLAQIDPRPYQAALAQAQGQLAKDQALLAQAENNLDRYEALIKQDSISKQQVTDQEALVQQDKAAIQSDQAAVQTAQINLNYAHIVSPIDGRVGLRLVDPGNYLQPSDSTGIVVVTQLDPISVVFATAEDNLPRIAARLASGATLPVTAFNRANVDKLAEGTLTAYDSQVDITTGTIKMRATFANPNGVLFPQQFVNVRLLVDTLKGVVLAPNAAVQIGPSGDYVYLLNADGTVTKRDIVAGPSNATSTTITSGLAAGDRIVIDGVDRLRDGAKVTVVGAPGEAAPGGGAEACAAKLSPEAKAIYAAASAGFAAADDPRAFVKGKVQDLVKAGTVQKDSARPSAMAARACLDQLSAAGAPPPAGGRPAGGAQPAAQGAAK</sequence>
<feature type="compositionally biased region" description="Basic and acidic residues" evidence="8">
    <location>
        <begin position="1"/>
        <end position="11"/>
    </location>
</feature>
<organism evidence="14 15">
    <name type="scientific">Roseiarcus fermentans</name>
    <dbReference type="NCBI Taxonomy" id="1473586"/>
    <lineage>
        <taxon>Bacteria</taxon>
        <taxon>Pseudomonadati</taxon>
        <taxon>Pseudomonadota</taxon>
        <taxon>Alphaproteobacteria</taxon>
        <taxon>Hyphomicrobiales</taxon>
        <taxon>Roseiarcaceae</taxon>
        <taxon>Roseiarcus</taxon>
    </lineage>
</organism>
<dbReference type="PANTHER" id="PTHR30469:SF12">
    <property type="entry name" value="MULTIDRUG RESISTANCE PROTEIN MDTA"/>
    <property type="match status" value="1"/>
</dbReference>
<keyword evidence="15" id="KW-1185">Reference proteome</keyword>
<feature type="compositionally biased region" description="Low complexity" evidence="8">
    <location>
        <begin position="503"/>
        <end position="514"/>
    </location>
</feature>
<feature type="domain" description="Multidrug resistance protein MdtA-like C-terminal permuted SH3" evidence="13">
    <location>
        <begin position="342"/>
        <end position="402"/>
    </location>
</feature>
<evidence type="ECO:0000259" key="10">
    <source>
        <dbReference type="Pfam" id="PF25876"/>
    </source>
</evidence>
<evidence type="ECO:0000256" key="1">
    <source>
        <dbReference type="ARBA" id="ARBA00004236"/>
    </source>
</evidence>
<dbReference type="InterPro" id="IPR058625">
    <property type="entry name" value="MdtA-like_BSH"/>
</dbReference>
<dbReference type="InterPro" id="IPR058624">
    <property type="entry name" value="MdtA-like_HH"/>
</dbReference>
<dbReference type="Pfam" id="PF25917">
    <property type="entry name" value="BSH_RND"/>
    <property type="match status" value="1"/>
</dbReference>
<dbReference type="OrthoDB" id="9783047at2"/>
<dbReference type="InterPro" id="IPR058626">
    <property type="entry name" value="MdtA-like_b-barrel"/>
</dbReference>
<dbReference type="Pfam" id="PF25967">
    <property type="entry name" value="RND-MFP_C"/>
    <property type="match status" value="1"/>
</dbReference>
<evidence type="ECO:0000256" key="7">
    <source>
        <dbReference type="SAM" id="Coils"/>
    </source>
</evidence>
<keyword evidence="5" id="KW-0997">Cell inner membrane</keyword>
<dbReference type="Gene3D" id="2.40.420.20">
    <property type="match status" value="1"/>
</dbReference>
<comment type="similarity">
    <text evidence="2">Belongs to the membrane fusion protein (MFP) (TC 8.A.1) family.</text>
</comment>
<keyword evidence="6 9" id="KW-0472">Membrane</keyword>
<evidence type="ECO:0000256" key="2">
    <source>
        <dbReference type="ARBA" id="ARBA00009477"/>
    </source>
</evidence>
<dbReference type="InterPro" id="IPR058627">
    <property type="entry name" value="MdtA-like_C"/>
</dbReference>
<dbReference type="PANTHER" id="PTHR30469">
    <property type="entry name" value="MULTIDRUG RESISTANCE PROTEIN MDTA"/>
    <property type="match status" value="1"/>
</dbReference>
<evidence type="ECO:0000313" key="15">
    <source>
        <dbReference type="Proteomes" id="UP000253529"/>
    </source>
</evidence>
<dbReference type="NCBIfam" id="TIGR01730">
    <property type="entry name" value="RND_mfp"/>
    <property type="match status" value="1"/>
</dbReference>
<evidence type="ECO:0000259" key="12">
    <source>
        <dbReference type="Pfam" id="PF25944"/>
    </source>
</evidence>
<accession>A0A366ERL2</accession>